<dbReference type="PRINTS" id="PR00111">
    <property type="entry name" value="ABHYDROLASE"/>
</dbReference>
<dbReference type="SUPFAM" id="SSF53474">
    <property type="entry name" value="alpha/beta-Hydrolases"/>
    <property type="match status" value="1"/>
</dbReference>
<feature type="domain" description="AB hydrolase-1" evidence="1">
    <location>
        <begin position="18"/>
        <end position="235"/>
    </location>
</feature>
<keyword evidence="3" id="KW-1185">Reference proteome</keyword>
<dbReference type="InterPro" id="IPR050228">
    <property type="entry name" value="Carboxylesterase_BioH"/>
</dbReference>
<proteinExistence type="predicted"/>
<dbReference type="PANTHER" id="PTHR43194:SF2">
    <property type="entry name" value="PEROXISOMAL MEMBRANE PROTEIN LPX1"/>
    <property type="match status" value="1"/>
</dbReference>
<dbReference type="KEGG" id="halt:IM660_04565"/>
<dbReference type="InterPro" id="IPR000073">
    <property type="entry name" value="AB_hydrolase_1"/>
</dbReference>
<dbReference type="GO" id="GO:0016787">
    <property type="term" value="F:hydrolase activity"/>
    <property type="evidence" value="ECO:0007669"/>
    <property type="project" value="UniProtKB-KW"/>
</dbReference>
<gene>
    <name evidence="2" type="ORF">IM660_04565</name>
</gene>
<protein>
    <submittedName>
        <fullName evidence="2">Alpha/beta fold hydrolase</fullName>
    </submittedName>
</protein>
<evidence type="ECO:0000259" key="1">
    <source>
        <dbReference type="Pfam" id="PF12697"/>
    </source>
</evidence>
<dbReference type="RefSeq" id="WP_193498226.1">
    <property type="nucleotide sequence ID" value="NZ_CP063169.1"/>
</dbReference>
<dbReference type="InterPro" id="IPR029058">
    <property type="entry name" value="AB_hydrolase_fold"/>
</dbReference>
<evidence type="ECO:0000313" key="2">
    <source>
        <dbReference type="EMBL" id="QOR71569.1"/>
    </source>
</evidence>
<dbReference type="PANTHER" id="PTHR43194">
    <property type="entry name" value="HYDROLASE ALPHA/BETA FOLD FAMILY"/>
    <property type="match status" value="1"/>
</dbReference>
<dbReference type="EMBL" id="CP063169">
    <property type="protein sequence ID" value="QOR71569.1"/>
    <property type="molecule type" value="Genomic_DNA"/>
</dbReference>
<evidence type="ECO:0000313" key="3">
    <source>
        <dbReference type="Proteomes" id="UP000593758"/>
    </source>
</evidence>
<dbReference type="Pfam" id="PF12697">
    <property type="entry name" value="Abhydrolase_6"/>
    <property type="match status" value="1"/>
</dbReference>
<reference evidence="2 3" key="1">
    <citation type="submission" date="2020-10" db="EMBL/GenBank/DDBJ databases">
        <title>Haloactinobacterium sp. RN3S43, a bacterium isolated from saline soil.</title>
        <authorList>
            <person name="Sun J.-Q."/>
        </authorList>
    </citation>
    <scope>NUCLEOTIDE SEQUENCE [LARGE SCALE GENOMIC DNA]</scope>
    <source>
        <strain evidence="2 3">RN3S43</strain>
    </source>
</reference>
<name>A0A7M1SVH6_9MICO</name>
<dbReference type="AlphaFoldDB" id="A0A7M1SVH6"/>
<dbReference type="Proteomes" id="UP000593758">
    <property type="component" value="Chromosome"/>
</dbReference>
<keyword evidence="2" id="KW-0378">Hydrolase</keyword>
<dbReference type="Gene3D" id="3.40.50.1820">
    <property type="entry name" value="alpha/beta hydrolase"/>
    <property type="match status" value="1"/>
</dbReference>
<accession>A0A7M1SVH6</accession>
<sequence length="251" mass="27358">MTTRLAVHSWGTTDRPALVLLHGITDSGLCWADAVARWERDYRVVAPDALGHGDSDRFRPDELDIGPVDAMADEVIALLETLVYPVVLIGHSMGGATAAAVAFRRPDLVGSLVLEDPAWRDLTGAEERERGQTFLAGRGEPNPVWPAAEIAPWQEAHAKTDRDFLALGRVAPSEPWRELVAGLAMPTLIVTGTEGVIIDHSQMAEIESIGNPRVQIEVIEGAGHCVRRDRTEAFHALVDTWISQRLASRPS</sequence>
<organism evidence="2 3">
    <name type="scientific">Ruania alkalisoli</name>
    <dbReference type="NCBI Taxonomy" id="2779775"/>
    <lineage>
        <taxon>Bacteria</taxon>
        <taxon>Bacillati</taxon>
        <taxon>Actinomycetota</taxon>
        <taxon>Actinomycetes</taxon>
        <taxon>Micrococcales</taxon>
        <taxon>Ruaniaceae</taxon>
        <taxon>Ruania</taxon>
    </lineage>
</organism>